<comment type="caution">
    <text evidence="3">The sequence shown here is derived from an EMBL/GenBank/DDBJ whole genome shotgun (WGS) entry which is preliminary data.</text>
</comment>
<evidence type="ECO:0000256" key="1">
    <source>
        <dbReference type="PIRSR" id="PIRSR620023-1"/>
    </source>
</evidence>
<sequence length="328" mass="37509">MKKVFFRADAGHGIGYGHFIRTLALADMLKDDFDCTYFTSDPSDYQMAEVSKVCNYVSLKEESKFDEFLEYITGDEIVVLDNYFFTTEYQKKLKEKGIKLVCIDDMHNKHYIADLIINQGICWSKEDYSCETYTRFALGFSYSLLRKPFREARFTSTHIDRRGKLNVIVAFGGSDYLDLTYQIINAIKELSVVNSITAIVGDRYSSEKYIRNSKVSYLKNLSASEIVKLFSNNDVSILPASTMMNEALACGTNIIGGYYVNNQEYDYYSYLKNKLIFGVDDFTDPLATQRVCNALTKYQDESENIQMSSVNAQVLSSQDNLVSLFKIL</sequence>
<dbReference type="Gene3D" id="3.40.50.2000">
    <property type="entry name" value="Glycogen Phosphorylase B"/>
    <property type="match status" value="1"/>
</dbReference>
<protein>
    <submittedName>
        <fullName evidence="3">UDP-2,4-diacetamido-2,4, 6-trideoxy-beta-L-altropyranose hydrolase</fullName>
    </submittedName>
</protein>
<dbReference type="Proteomes" id="UP000263098">
    <property type="component" value="Unassembled WGS sequence"/>
</dbReference>
<gene>
    <name evidence="3" type="primary">pseG</name>
    <name evidence="3" type="ORF">DHW31_07180</name>
</gene>
<dbReference type="GO" id="GO:0016787">
    <property type="term" value="F:hydrolase activity"/>
    <property type="evidence" value="ECO:0007669"/>
    <property type="project" value="UniProtKB-KW"/>
</dbReference>
<dbReference type="EMBL" id="DPVG01000258">
    <property type="protein sequence ID" value="HCK24545.1"/>
    <property type="molecule type" value="Genomic_DNA"/>
</dbReference>
<dbReference type="Gene3D" id="3.40.50.11190">
    <property type="match status" value="1"/>
</dbReference>
<evidence type="ECO:0000313" key="4">
    <source>
        <dbReference type="Proteomes" id="UP000263098"/>
    </source>
</evidence>
<reference evidence="3 4" key="1">
    <citation type="journal article" date="2018" name="Nat. Biotechnol.">
        <title>A standardized bacterial taxonomy based on genome phylogeny substantially revises the tree of life.</title>
        <authorList>
            <person name="Parks D.H."/>
            <person name="Chuvochina M."/>
            <person name="Waite D.W."/>
            <person name="Rinke C."/>
            <person name="Skarshewski A."/>
            <person name="Chaumeil P.A."/>
            <person name="Hugenholtz P."/>
        </authorList>
    </citation>
    <scope>NUCLEOTIDE SEQUENCE [LARGE SCALE GENOMIC DNA]</scope>
    <source>
        <strain evidence="3">UBA9667</strain>
    </source>
</reference>
<evidence type="ECO:0000313" key="3">
    <source>
        <dbReference type="EMBL" id="HCK24545.1"/>
    </source>
</evidence>
<evidence type="ECO:0000256" key="2">
    <source>
        <dbReference type="PIRSR" id="PIRSR620023-2"/>
    </source>
</evidence>
<dbReference type="InterPro" id="IPR020023">
    <property type="entry name" value="PseG"/>
</dbReference>
<organism evidence="3 4">
    <name type="scientific">Bacteroides graminisolvens</name>
    <dbReference type="NCBI Taxonomy" id="477666"/>
    <lineage>
        <taxon>Bacteria</taxon>
        <taxon>Pseudomonadati</taxon>
        <taxon>Bacteroidota</taxon>
        <taxon>Bacteroidia</taxon>
        <taxon>Bacteroidales</taxon>
        <taxon>Bacteroidaceae</taxon>
        <taxon>Bacteroides</taxon>
    </lineage>
</organism>
<feature type="binding site" evidence="2">
    <location>
        <position position="146"/>
    </location>
    <ligand>
        <name>substrate</name>
    </ligand>
</feature>
<feature type="binding site" evidence="2">
    <location>
        <position position="246"/>
    </location>
    <ligand>
        <name>substrate</name>
    </ligand>
</feature>
<name>A0A3D2SE59_9BACE</name>
<proteinExistence type="predicted"/>
<accession>A0A3D2SE59</accession>
<dbReference type="AlphaFoldDB" id="A0A3D2SE59"/>
<feature type="active site" description="Proton acceptor" evidence="1">
    <location>
        <position position="18"/>
    </location>
</feature>
<dbReference type="SUPFAM" id="SSF53756">
    <property type="entry name" value="UDP-Glycosyltransferase/glycogen phosphorylase"/>
    <property type="match status" value="1"/>
</dbReference>
<keyword evidence="3" id="KW-0378">Hydrolase</keyword>
<dbReference type="NCBIfam" id="TIGR03590">
    <property type="entry name" value="PseG"/>
    <property type="match status" value="1"/>
</dbReference>